<evidence type="ECO:0000313" key="7">
    <source>
        <dbReference type="EMBL" id="VCU10887.1"/>
    </source>
</evidence>
<evidence type="ECO:0000313" key="8">
    <source>
        <dbReference type="Proteomes" id="UP000289200"/>
    </source>
</evidence>
<comment type="caution">
    <text evidence="7">The sequence shown here is derived from an EMBL/GenBank/DDBJ whole genome shotgun (WGS) entry which is preliminary data.</text>
</comment>
<dbReference type="PANTHER" id="PTHR43303:SF4">
    <property type="entry name" value="NADPH DEHYDROGENASE C23G7.10C-RELATED"/>
    <property type="match status" value="1"/>
</dbReference>
<evidence type="ECO:0000256" key="2">
    <source>
        <dbReference type="ARBA" id="ARBA00022630"/>
    </source>
</evidence>
<dbReference type="Proteomes" id="UP000289200">
    <property type="component" value="Unassembled WGS sequence"/>
</dbReference>
<feature type="domain" description="NADH:flavin oxidoreductase/NADH oxidase N-terminal" evidence="6">
    <location>
        <begin position="4"/>
        <end position="339"/>
    </location>
</feature>
<proteinExistence type="predicted"/>
<name>A0A3S4FCA1_9BRAD</name>
<dbReference type="RefSeq" id="WP_129611244.1">
    <property type="nucleotide sequence ID" value="NZ_UWOC01000192.1"/>
</dbReference>
<dbReference type="SUPFAM" id="SSF51395">
    <property type="entry name" value="FMN-linked oxidoreductases"/>
    <property type="match status" value="1"/>
</dbReference>
<accession>A0A3S4FCA1</accession>
<dbReference type="PANTHER" id="PTHR43303">
    <property type="entry name" value="NADPH DEHYDROGENASE C23G7.10C-RELATED"/>
    <property type="match status" value="1"/>
</dbReference>
<dbReference type="InterPro" id="IPR044152">
    <property type="entry name" value="YqjM-like"/>
</dbReference>
<comment type="cofactor">
    <cofactor evidence="1">
        <name>FMN</name>
        <dbReference type="ChEBI" id="CHEBI:58210"/>
    </cofactor>
</comment>
<reference evidence="8" key="1">
    <citation type="submission" date="2018-10" db="EMBL/GenBank/DDBJ databases">
        <authorList>
            <person name="Peiro R."/>
            <person name="Begona"/>
            <person name="Cbmso G."/>
            <person name="Lopez M."/>
            <person name="Gonzalez S."/>
            <person name="Sacristan E."/>
            <person name="Castillo E."/>
        </authorList>
    </citation>
    <scope>NUCLEOTIDE SEQUENCE [LARGE SCALE GENOMIC DNA]</scope>
</reference>
<dbReference type="AlphaFoldDB" id="A0A3S4FCA1"/>
<organism evidence="7 8">
    <name type="scientific">Rhodoplanes serenus</name>
    <dbReference type="NCBI Taxonomy" id="200615"/>
    <lineage>
        <taxon>Bacteria</taxon>
        <taxon>Pseudomonadati</taxon>
        <taxon>Pseudomonadota</taxon>
        <taxon>Alphaproteobacteria</taxon>
        <taxon>Hyphomicrobiales</taxon>
        <taxon>Nitrobacteraceae</taxon>
        <taxon>Rhodoplanes</taxon>
    </lineage>
</organism>
<gene>
    <name evidence="7" type="primary">namA_2</name>
    <name evidence="7" type="ORF">RHODGE_RHODGE_04452</name>
</gene>
<dbReference type="CDD" id="cd02932">
    <property type="entry name" value="OYE_YqiM_FMN"/>
    <property type="match status" value="1"/>
</dbReference>
<evidence type="ECO:0000256" key="1">
    <source>
        <dbReference type="ARBA" id="ARBA00001917"/>
    </source>
</evidence>
<dbReference type="Pfam" id="PF00724">
    <property type="entry name" value="Oxidored_FMN"/>
    <property type="match status" value="1"/>
</dbReference>
<keyword evidence="5" id="KW-0560">Oxidoreductase</keyword>
<keyword evidence="2" id="KW-0285">Flavoprotein</keyword>
<protein>
    <submittedName>
        <fullName evidence="7">NADPH dehydrogenase</fullName>
    </submittedName>
</protein>
<dbReference type="GO" id="GO:0003959">
    <property type="term" value="F:NADPH dehydrogenase activity"/>
    <property type="evidence" value="ECO:0007669"/>
    <property type="project" value="InterPro"/>
</dbReference>
<sequence length="364" mass="38443">MARLLAPLSLRGLTLRNRVVVSPMQTYSAPDAVATPWHHAHLARFALGGAGLVMVEATAVTPEGRSTAVDLGLWNDAQGEALARLVETVHACGAPVGLQLQHAGRKAATAPPWQGFAPVAPAPGDEVLGPSATPAADGGHVPRPMGEADMDRLRAAYVAAARRADAAGVDLVEIHMAHGYLLHSFLSPLANDRADRWGGDRDGRMRFPLAVVEAVRAAWPAGKPLACRISSVDGVGIGWSIEDSVALVGALLARGVDLVDCSSGGMVLSRRDLMVRRGPGFQVPFASRLRRETGAAVIAVGAITEPEQAEAVLAEEAADLVAVGREMLVDPNWTLKAAARLGVADPWSRWPTPFGWWLARRERA</sequence>
<evidence type="ECO:0000259" key="6">
    <source>
        <dbReference type="Pfam" id="PF00724"/>
    </source>
</evidence>
<keyword evidence="3" id="KW-0288">FMN</keyword>
<dbReference type="GO" id="GO:0050661">
    <property type="term" value="F:NADP binding"/>
    <property type="evidence" value="ECO:0007669"/>
    <property type="project" value="InterPro"/>
</dbReference>
<evidence type="ECO:0000256" key="4">
    <source>
        <dbReference type="ARBA" id="ARBA00022857"/>
    </source>
</evidence>
<dbReference type="InterPro" id="IPR013785">
    <property type="entry name" value="Aldolase_TIM"/>
</dbReference>
<dbReference type="GO" id="GO:0010181">
    <property type="term" value="F:FMN binding"/>
    <property type="evidence" value="ECO:0007669"/>
    <property type="project" value="InterPro"/>
</dbReference>
<dbReference type="OrthoDB" id="9804454at2"/>
<evidence type="ECO:0000256" key="3">
    <source>
        <dbReference type="ARBA" id="ARBA00022643"/>
    </source>
</evidence>
<dbReference type="Gene3D" id="3.20.20.70">
    <property type="entry name" value="Aldolase class I"/>
    <property type="match status" value="1"/>
</dbReference>
<evidence type="ECO:0000256" key="5">
    <source>
        <dbReference type="ARBA" id="ARBA00023002"/>
    </source>
</evidence>
<dbReference type="EMBL" id="UWOC01000192">
    <property type="protein sequence ID" value="VCU10887.1"/>
    <property type="molecule type" value="Genomic_DNA"/>
</dbReference>
<dbReference type="InterPro" id="IPR001155">
    <property type="entry name" value="OxRdtase_FMN_N"/>
</dbReference>
<keyword evidence="8" id="KW-1185">Reference proteome</keyword>
<keyword evidence="4" id="KW-0521">NADP</keyword>